<evidence type="ECO:0000313" key="12">
    <source>
        <dbReference type="Proteomes" id="UP000319557"/>
    </source>
</evidence>
<organism evidence="11 12">
    <name type="scientific">Rosistilla ulvae</name>
    <dbReference type="NCBI Taxonomy" id="1930277"/>
    <lineage>
        <taxon>Bacteria</taxon>
        <taxon>Pseudomonadati</taxon>
        <taxon>Planctomycetota</taxon>
        <taxon>Planctomycetia</taxon>
        <taxon>Pirellulales</taxon>
        <taxon>Pirellulaceae</taxon>
        <taxon>Rosistilla</taxon>
    </lineage>
</organism>
<feature type="transmembrane region" description="Helical" evidence="8">
    <location>
        <begin position="493"/>
        <end position="519"/>
    </location>
</feature>
<feature type="transmembrane region" description="Helical" evidence="8">
    <location>
        <begin position="906"/>
        <end position="934"/>
    </location>
</feature>
<feature type="compositionally biased region" description="Basic and acidic residues" evidence="7">
    <location>
        <begin position="228"/>
        <end position="240"/>
    </location>
</feature>
<keyword evidence="4 8" id="KW-1133">Transmembrane helix</keyword>
<proteinExistence type="inferred from homology"/>
<dbReference type="EMBL" id="CP036261">
    <property type="protein sequence ID" value="QDS89132.1"/>
    <property type="molecule type" value="Genomic_DNA"/>
</dbReference>
<dbReference type="PANTHER" id="PTHR30572">
    <property type="entry name" value="MEMBRANE COMPONENT OF TRANSPORTER-RELATED"/>
    <property type="match status" value="1"/>
</dbReference>
<evidence type="ECO:0000256" key="2">
    <source>
        <dbReference type="ARBA" id="ARBA00022475"/>
    </source>
</evidence>
<evidence type="ECO:0000313" key="11">
    <source>
        <dbReference type="EMBL" id="QDS89132.1"/>
    </source>
</evidence>
<keyword evidence="5 8" id="KW-0472">Membrane</keyword>
<evidence type="ECO:0000259" key="9">
    <source>
        <dbReference type="Pfam" id="PF02687"/>
    </source>
</evidence>
<evidence type="ECO:0000256" key="5">
    <source>
        <dbReference type="ARBA" id="ARBA00023136"/>
    </source>
</evidence>
<dbReference type="GO" id="GO:0022857">
    <property type="term" value="F:transmembrane transporter activity"/>
    <property type="evidence" value="ECO:0007669"/>
    <property type="project" value="TreeGrafter"/>
</dbReference>
<keyword evidence="3 8" id="KW-0812">Transmembrane</keyword>
<dbReference type="OrthoDB" id="221467at2"/>
<dbReference type="GO" id="GO:0005886">
    <property type="term" value="C:plasma membrane"/>
    <property type="evidence" value="ECO:0007669"/>
    <property type="project" value="UniProtKB-SubCell"/>
</dbReference>
<dbReference type="InterPro" id="IPR003838">
    <property type="entry name" value="ABC3_permease_C"/>
</dbReference>
<dbReference type="PANTHER" id="PTHR30572:SF4">
    <property type="entry name" value="ABC TRANSPORTER PERMEASE YTRF"/>
    <property type="match status" value="1"/>
</dbReference>
<reference evidence="11 12" key="1">
    <citation type="submission" date="2019-02" db="EMBL/GenBank/DDBJ databases">
        <title>Deep-cultivation of Planctomycetes and their phenomic and genomic characterization uncovers novel biology.</title>
        <authorList>
            <person name="Wiegand S."/>
            <person name="Jogler M."/>
            <person name="Boedeker C."/>
            <person name="Pinto D."/>
            <person name="Vollmers J."/>
            <person name="Rivas-Marin E."/>
            <person name="Kohn T."/>
            <person name="Peeters S.H."/>
            <person name="Heuer A."/>
            <person name="Rast P."/>
            <person name="Oberbeckmann S."/>
            <person name="Bunk B."/>
            <person name="Jeske O."/>
            <person name="Meyerdierks A."/>
            <person name="Storesund J.E."/>
            <person name="Kallscheuer N."/>
            <person name="Luecker S."/>
            <person name="Lage O.M."/>
            <person name="Pohl T."/>
            <person name="Merkel B.J."/>
            <person name="Hornburger P."/>
            <person name="Mueller R.-W."/>
            <person name="Bruemmer F."/>
            <person name="Labrenz M."/>
            <person name="Spormann A.M."/>
            <person name="Op den Camp H."/>
            <person name="Overmann J."/>
            <person name="Amann R."/>
            <person name="Jetten M.S.M."/>
            <person name="Mascher T."/>
            <person name="Medema M.H."/>
            <person name="Devos D.P."/>
            <person name="Kaster A.-K."/>
            <person name="Ovreas L."/>
            <person name="Rohde M."/>
            <person name="Galperin M.Y."/>
            <person name="Jogler C."/>
        </authorList>
    </citation>
    <scope>NUCLEOTIDE SEQUENCE [LARGE SCALE GENOMIC DNA]</scope>
    <source>
        <strain evidence="11 12">EC9</strain>
    </source>
</reference>
<feature type="transmembrane region" description="Helical" evidence="8">
    <location>
        <begin position="448"/>
        <end position="473"/>
    </location>
</feature>
<feature type="domain" description="MacB-like periplasmic core" evidence="10">
    <location>
        <begin position="23"/>
        <end position="207"/>
    </location>
</feature>
<feature type="transmembrane region" description="Helical" evidence="8">
    <location>
        <begin position="577"/>
        <end position="596"/>
    </location>
</feature>
<dbReference type="Proteomes" id="UP000319557">
    <property type="component" value="Chromosome"/>
</dbReference>
<evidence type="ECO:0000256" key="4">
    <source>
        <dbReference type="ARBA" id="ARBA00022989"/>
    </source>
</evidence>
<feature type="region of interest" description="Disordered" evidence="7">
    <location>
        <begin position="212"/>
        <end position="272"/>
    </location>
</feature>
<feature type="transmembrane region" description="Helical" evidence="8">
    <location>
        <begin position="859"/>
        <end position="886"/>
    </location>
</feature>
<sequence>MTNLRFLFKLVSSQLRRHPGRAVITTLGVIASTCAVVWVASGYDALVSQFDENAGKYLGRYDVLVMSKPAGPPGASTPAVPAALIEELEQDAGVLEVNPTSNYRVTATRVAKASDDEVDTSPLGLLIGSRPPVNGAPPIGPKLVSTPAAEAPYEMVDGTWLDSDGDANDVVVAEQVAKELKVAVGDEILVTSFGNQVKLDVIGIVEQVDLAPSLNTPGGRGKRGGASRGEKGEGGQERGGDASAKLAGGKANGPAGPGGRGGKAKPQAEGSQIQLPTGFGSGIATDALYVRPAIAAKVNGYETKPEVLQVALRDTVTVAQFREAWQARFASNKPAMQLIDFEAVRGGMESSRSVSGQQSQAWAATGMASLAAIFIIFSTLSMGVSERAREFAMLRAVALTRSQIAGIIAIESVVLAMIGWGGGLLAGWLMVLVGSRLLPGLFSSGAVLGWGCVLLTGVTVLVGALGAAIVPAWRALRIQPLDAMSPRTASPRFHWWIALGVLGLVMVTATPITVFAMPLSDEARKWCYSFVTYPLLLIGMILLAPAIVVLCERIFAPLVTRLLRLDQRMMKPQLASNLWRSVGATLALSVGLGLFASTQTWGYSMLVPFTPGDWMPDALVAFHPVGLSEQEESRVAEVDGVKADDVMPLAIEQAKFDWGDVGPPKRLRMGGDNGIVFGLDPRAAFGGEHPIADVQFVAGDRDSAIELLADGKHCVIPEDFAMASGLGIGDTVTLIPPAAEKERVRYEIAGIVSLPGWQWMTKFSGVRRHFVRTGTLLFTDRAAVKTDFHLPRTEFFWVNFEPGQDLETMETRFQAIAEEQAGETFQATGVGEVKAYRPFARMTATETVRTAIRKHADGMIWGMSYMPLITLVVMSLAVANTIIASVRSRTWEFGVMRSIGVTRDQLIRLVFAETLLIALAACLLSLTFGLIAGWCGVGMAQFGGWFAGPPSFRIPWSQLGFGFGLTLILCLLAGLWPAMRTGRAEPLALLQAGRATQ</sequence>
<evidence type="ECO:0000256" key="7">
    <source>
        <dbReference type="SAM" id="MobiDB-lite"/>
    </source>
</evidence>
<feature type="domain" description="ABC3 transporter permease C-terminal" evidence="9">
    <location>
        <begin position="866"/>
        <end position="986"/>
    </location>
</feature>
<dbReference type="AlphaFoldDB" id="A0A517M2N1"/>
<feature type="domain" description="ABC3 transporter permease C-terminal" evidence="9">
    <location>
        <begin position="364"/>
        <end position="480"/>
    </location>
</feature>
<name>A0A517M2N1_9BACT</name>
<dbReference type="KEGG" id="ruv:EC9_33290"/>
<evidence type="ECO:0000256" key="1">
    <source>
        <dbReference type="ARBA" id="ARBA00004651"/>
    </source>
</evidence>
<feature type="transmembrane region" description="Helical" evidence="8">
    <location>
        <begin position="404"/>
        <end position="428"/>
    </location>
</feature>
<feature type="transmembrane region" description="Helical" evidence="8">
    <location>
        <begin position="954"/>
        <end position="976"/>
    </location>
</feature>
<feature type="transmembrane region" description="Helical" evidence="8">
    <location>
        <begin position="531"/>
        <end position="556"/>
    </location>
</feature>
<feature type="transmembrane region" description="Helical" evidence="8">
    <location>
        <begin position="361"/>
        <end position="384"/>
    </location>
</feature>
<keyword evidence="12" id="KW-1185">Reference proteome</keyword>
<comment type="subcellular location">
    <subcellularLocation>
        <location evidence="1">Cell membrane</location>
        <topology evidence="1">Multi-pass membrane protein</topology>
    </subcellularLocation>
</comment>
<dbReference type="RefSeq" id="WP_145346695.1">
    <property type="nucleotide sequence ID" value="NZ_CP036261.1"/>
</dbReference>
<keyword evidence="2" id="KW-1003">Cell membrane</keyword>
<evidence type="ECO:0000256" key="6">
    <source>
        <dbReference type="ARBA" id="ARBA00038076"/>
    </source>
</evidence>
<dbReference type="Pfam" id="PF12704">
    <property type="entry name" value="MacB_PCD"/>
    <property type="match status" value="1"/>
</dbReference>
<protein>
    <submittedName>
        <fullName evidence="11">FtsX-like permease family protein</fullName>
    </submittedName>
</protein>
<evidence type="ECO:0000256" key="8">
    <source>
        <dbReference type="SAM" id="Phobius"/>
    </source>
</evidence>
<comment type="similarity">
    <text evidence="6">Belongs to the ABC-4 integral membrane protein family.</text>
</comment>
<evidence type="ECO:0000256" key="3">
    <source>
        <dbReference type="ARBA" id="ARBA00022692"/>
    </source>
</evidence>
<evidence type="ECO:0000259" key="10">
    <source>
        <dbReference type="Pfam" id="PF12704"/>
    </source>
</evidence>
<accession>A0A517M2N1</accession>
<dbReference type="Pfam" id="PF02687">
    <property type="entry name" value="FtsX"/>
    <property type="match status" value="2"/>
</dbReference>
<dbReference type="InterPro" id="IPR025857">
    <property type="entry name" value="MacB_PCD"/>
</dbReference>
<feature type="compositionally biased region" description="Low complexity" evidence="7">
    <location>
        <begin position="244"/>
        <end position="254"/>
    </location>
</feature>
<dbReference type="InterPro" id="IPR050250">
    <property type="entry name" value="Macrolide_Exporter_MacB"/>
</dbReference>
<gene>
    <name evidence="11" type="ORF">EC9_33290</name>
</gene>